<gene>
    <name evidence="2" type="ORF">g.44247</name>
</gene>
<organism evidence="2">
    <name type="scientific">Clastoptera arizonana</name>
    <name type="common">Arizona spittle bug</name>
    <dbReference type="NCBI Taxonomy" id="38151"/>
    <lineage>
        <taxon>Eukaryota</taxon>
        <taxon>Metazoa</taxon>
        <taxon>Ecdysozoa</taxon>
        <taxon>Arthropoda</taxon>
        <taxon>Hexapoda</taxon>
        <taxon>Insecta</taxon>
        <taxon>Pterygota</taxon>
        <taxon>Neoptera</taxon>
        <taxon>Paraneoptera</taxon>
        <taxon>Hemiptera</taxon>
        <taxon>Auchenorrhyncha</taxon>
        <taxon>Cercopoidea</taxon>
        <taxon>Clastopteridae</taxon>
        <taxon>Clastoptera</taxon>
    </lineage>
</organism>
<sequence>LTPLSPQPSTFRNINEQSTSEFSYISQSSISNDAQSQSFTTNISIKPGTSTSSYISQASISDDAQSQSSTTNISDPYIVVSKKVSLKGKNGHRWTNKPTITNRSSAARNIIHIRPALLPLFLIKLNQLACSMLFLLKK</sequence>
<name>A0A1B6CYA8_9HEMI</name>
<evidence type="ECO:0000313" key="2">
    <source>
        <dbReference type="EMBL" id="JAS18404.1"/>
    </source>
</evidence>
<proteinExistence type="predicted"/>
<protein>
    <submittedName>
        <fullName evidence="2">Uncharacterized protein</fullName>
    </submittedName>
</protein>
<feature type="compositionally biased region" description="Low complexity" evidence="1">
    <location>
        <begin position="49"/>
        <end position="69"/>
    </location>
</feature>
<accession>A0A1B6CYA8</accession>
<dbReference type="AlphaFoldDB" id="A0A1B6CYA8"/>
<evidence type="ECO:0000256" key="1">
    <source>
        <dbReference type="SAM" id="MobiDB-lite"/>
    </source>
</evidence>
<feature type="non-terminal residue" evidence="2">
    <location>
        <position position="1"/>
    </location>
</feature>
<dbReference type="EMBL" id="GEDC01018894">
    <property type="protein sequence ID" value="JAS18404.1"/>
    <property type="molecule type" value="Transcribed_RNA"/>
</dbReference>
<feature type="region of interest" description="Disordered" evidence="1">
    <location>
        <begin position="47"/>
        <end position="71"/>
    </location>
</feature>
<reference evidence="2" key="1">
    <citation type="submission" date="2015-12" db="EMBL/GenBank/DDBJ databases">
        <title>De novo transcriptome assembly of four potential Pierce s Disease insect vectors from Arizona vineyards.</title>
        <authorList>
            <person name="Tassone E.E."/>
        </authorList>
    </citation>
    <scope>NUCLEOTIDE SEQUENCE</scope>
</reference>